<evidence type="ECO:0000256" key="7">
    <source>
        <dbReference type="ARBA" id="ARBA00022840"/>
    </source>
</evidence>
<dbReference type="Gene3D" id="1.10.275.30">
    <property type="match status" value="1"/>
</dbReference>
<dbReference type="GO" id="GO:0016818">
    <property type="term" value="F:hydrolase activity, acting on acid anhydrides, in phosphorus-containing anhydrides"/>
    <property type="evidence" value="ECO:0007669"/>
    <property type="project" value="InterPro"/>
</dbReference>
<dbReference type="InterPro" id="IPR027417">
    <property type="entry name" value="P-loop_NTPase"/>
</dbReference>
<dbReference type="PANTHER" id="PTHR11472:SF34">
    <property type="entry name" value="REGULATOR OF TELOMERE ELONGATION HELICASE 1"/>
    <property type="match status" value="1"/>
</dbReference>
<evidence type="ECO:0000256" key="5">
    <source>
        <dbReference type="ARBA" id="ARBA00022801"/>
    </source>
</evidence>
<keyword evidence="6 14" id="KW-0347">Helicase</keyword>
<proteinExistence type="predicted"/>
<dbReference type="GO" id="GO:0003678">
    <property type="term" value="F:DNA helicase activity"/>
    <property type="evidence" value="ECO:0007669"/>
    <property type="project" value="InterPro"/>
</dbReference>
<dbReference type="GO" id="GO:0003677">
    <property type="term" value="F:DNA binding"/>
    <property type="evidence" value="ECO:0007669"/>
    <property type="project" value="UniProtKB-KW"/>
</dbReference>
<keyword evidence="8" id="KW-0408">Iron</keyword>
<evidence type="ECO:0000313" key="14">
    <source>
        <dbReference type="EMBL" id="HGM46923.1"/>
    </source>
</evidence>
<organism evidence="14">
    <name type="scientific">Thermofilum pendens</name>
    <dbReference type="NCBI Taxonomy" id="2269"/>
    <lineage>
        <taxon>Archaea</taxon>
        <taxon>Thermoproteota</taxon>
        <taxon>Thermoprotei</taxon>
        <taxon>Thermofilales</taxon>
        <taxon>Thermofilaceae</taxon>
        <taxon>Thermofilum</taxon>
    </lineage>
</organism>
<keyword evidence="11" id="KW-0234">DNA repair</keyword>
<evidence type="ECO:0000256" key="11">
    <source>
        <dbReference type="ARBA" id="ARBA00023204"/>
    </source>
</evidence>
<dbReference type="SMART" id="SM00488">
    <property type="entry name" value="DEXDc2"/>
    <property type="match status" value="1"/>
</dbReference>
<dbReference type="InterPro" id="IPR006555">
    <property type="entry name" value="ATP-dep_Helicase_C"/>
</dbReference>
<gene>
    <name evidence="14" type="ORF">ENU21_04120</name>
</gene>
<dbReference type="PROSITE" id="PS51193">
    <property type="entry name" value="HELICASE_ATP_BIND_2"/>
    <property type="match status" value="1"/>
</dbReference>
<dbReference type="EMBL" id="DTBQ01000113">
    <property type="protein sequence ID" value="HGM46923.1"/>
    <property type="molecule type" value="Genomic_DNA"/>
</dbReference>
<keyword evidence="5" id="KW-0378">Hydrolase</keyword>
<evidence type="ECO:0000256" key="8">
    <source>
        <dbReference type="ARBA" id="ARBA00023004"/>
    </source>
</evidence>
<comment type="caution">
    <text evidence="14">The sequence shown here is derived from an EMBL/GenBank/DDBJ whole genome shotgun (WGS) entry which is preliminary data.</text>
</comment>
<dbReference type="Pfam" id="PF06733">
    <property type="entry name" value="DEAD_2"/>
    <property type="match status" value="1"/>
</dbReference>
<dbReference type="InterPro" id="IPR045028">
    <property type="entry name" value="DinG/Rad3-like"/>
</dbReference>
<dbReference type="AlphaFoldDB" id="A0A7C4H426"/>
<dbReference type="InterPro" id="IPR014013">
    <property type="entry name" value="Helic_SF1/SF2_ATP-bd_DinG/Rad3"/>
</dbReference>
<evidence type="ECO:0000256" key="1">
    <source>
        <dbReference type="ARBA" id="ARBA00022485"/>
    </source>
</evidence>
<keyword evidence="2" id="KW-0479">Metal-binding</keyword>
<keyword evidence="12" id="KW-0413">Isomerase</keyword>
<evidence type="ECO:0000256" key="9">
    <source>
        <dbReference type="ARBA" id="ARBA00023014"/>
    </source>
</evidence>
<reference evidence="14" key="1">
    <citation type="journal article" date="2020" name="mSystems">
        <title>Genome- and Community-Level Interaction Insights into Carbon Utilization and Element Cycling Functions of Hydrothermarchaeota in Hydrothermal Sediment.</title>
        <authorList>
            <person name="Zhou Z."/>
            <person name="Liu Y."/>
            <person name="Xu W."/>
            <person name="Pan J."/>
            <person name="Luo Z.H."/>
            <person name="Li M."/>
        </authorList>
    </citation>
    <scope>NUCLEOTIDE SEQUENCE</scope>
    <source>
        <strain evidence="14">SpSt-649</strain>
    </source>
</reference>
<accession>A0A7C4H426</accession>
<dbReference type="GO" id="GO:0046872">
    <property type="term" value="F:metal ion binding"/>
    <property type="evidence" value="ECO:0007669"/>
    <property type="project" value="UniProtKB-KW"/>
</dbReference>
<evidence type="ECO:0000256" key="2">
    <source>
        <dbReference type="ARBA" id="ARBA00022723"/>
    </source>
</evidence>
<evidence type="ECO:0000256" key="12">
    <source>
        <dbReference type="ARBA" id="ARBA00023235"/>
    </source>
</evidence>
<keyword evidence="3" id="KW-0547">Nucleotide-binding</keyword>
<dbReference type="Pfam" id="PF13307">
    <property type="entry name" value="Helicase_C_2"/>
    <property type="match status" value="1"/>
</dbReference>
<sequence length="599" mass="67403">MEQSLVLRLINPYGKPKRGQSAIASKVGEAYLSSRILALQYPPGSGKTLAVLMGVLEAGVPKVIYLARTRTQFQAPLREVRRFEELGIPVPTATLVNKKDLCIFTKNYSLDYREFLRYCQIKVKSGICPFARKVVETIRFPGIVDTEALKSIGLAKGVCPFTLAWRALDHARIIVASYSYLFDEKLFDIFLKRSGIELGDSLLVVDEAHNLPRQIVDFSRKILSETAIRLARKELSSMKQASPDILSTARVLDSLLRILRKYSQRGDEVEVAVEELGGGESFSTTVMKLARAYETLSGAPSSLWRVAEFLHAVEKADRDSLVYASSKTGERQLVLVNINASKVARRVFSKVRAAVLMSATLPPNDYLVAALGLEENRLERFEYTAPWGARVRAVVVSGISSRYAERSQETYRTYGELIDRIYFSERAARALVVFPSYTFLTNVYPFVKAAPKIRERPETSLDDLIGKVAGLGKFLLMVVAWGKFSEGVELKVLGRNLVDTVIIAGLPLPDPSIENKKIMERMRDRLRDEYRAWSYTFYFPAVARVVQAIGRGLRSESDYPQVFVLDERLQGEGEEYLKRLGITIHRVDIKDILQVYGSR</sequence>
<dbReference type="SMART" id="SM00491">
    <property type="entry name" value="HELICc2"/>
    <property type="match status" value="1"/>
</dbReference>
<protein>
    <submittedName>
        <fullName evidence="14">ATP-dependent DNA helicase</fullName>
    </submittedName>
</protein>
<dbReference type="SUPFAM" id="SSF52540">
    <property type="entry name" value="P-loop containing nucleoside triphosphate hydrolases"/>
    <property type="match status" value="1"/>
</dbReference>
<keyword evidence="4" id="KW-0227">DNA damage</keyword>
<evidence type="ECO:0000259" key="13">
    <source>
        <dbReference type="PROSITE" id="PS51193"/>
    </source>
</evidence>
<dbReference type="InterPro" id="IPR010614">
    <property type="entry name" value="RAD3-like_helicase_DEAD"/>
</dbReference>
<dbReference type="PANTHER" id="PTHR11472">
    <property type="entry name" value="DNA REPAIR DEAD HELICASE RAD3/XP-D SUBFAMILY MEMBER"/>
    <property type="match status" value="1"/>
</dbReference>
<keyword evidence="7" id="KW-0067">ATP-binding</keyword>
<dbReference type="Gene3D" id="3.40.50.300">
    <property type="entry name" value="P-loop containing nucleotide triphosphate hydrolases"/>
    <property type="match status" value="2"/>
</dbReference>
<feature type="domain" description="Helicase ATP-binding" evidence="13">
    <location>
        <begin position="6"/>
        <end position="266"/>
    </location>
</feature>
<evidence type="ECO:0000256" key="10">
    <source>
        <dbReference type="ARBA" id="ARBA00023125"/>
    </source>
</evidence>
<evidence type="ECO:0000256" key="4">
    <source>
        <dbReference type="ARBA" id="ARBA00022763"/>
    </source>
</evidence>
<keyword evidence="1" id="KW-0004">4Fe-4S</keyword>
<keyword evidence="9" id="KW-0411">Iron-sulfur</keyword>
<evidence type="ECO:0000256" key="6">
    <source>
        <dbReference type="ARBA" id="ARBA00022806"/>
    </source>
</evidence>
<dbReference type="GO" id="GO:0005524">
    <property type="term" value="F:ATP binding"/>
    <property type="evidence" value="ECO:0007669"/>
    <property type="project" value="UniProtKB-KW"/>
</dbReference>
<evidence type="ECO:0000256" key="3">
    <source>
        <dbReference type="ARBA" id="ARBA00022741"/>
    </source>
</evidence>
<dbReference type="InterPro" id="IPR006554">
    <property type="entry name" value="Helicase-like_DEXD_c2"/>
</dbReference>
<dbReference type="GO" id="GO:0051539">
    <property type="term" value="F:4 iron, 4 sulfur cluster binding"/>
    <property type="evidence" value="ECO:0007669"/>
    <property type="project" value="UniProtKB-KW"/>
</dbReference>
<name>A0A7C4H426_THEPE</name>
<keyword evidence="10" id="KW-0238">DNA-binding</keyword>
<dbReference type="GO" id="GO:0006281">
    <property type="term" value="P:DNA repair"/>
    <property type="evidence" value="ECO:0007669"/>
    <property type="project" value="UniProtKB-KW"/>
</dbReference>